<proteinExistence type="predicted"/>
<dbReference type="EMBL" id="JBHUOG010000001">
    <property type="protein sequence ID" value="MFD2793639.1"/>
    <property type="molecule type" value="Genomic_DNA"/>
</dbReference>
<feature type="region of interest" description="Disordered" evidence="1">
    <location>
        <begin position="104"/>
        <end position="143"/>
    </location>
</feature>
<evidence type="ECO:0000256" key="1">
    <source>
        <dbReference type="SAM" id="MobiDB-lite"/>
    </source>
</evidence>
<name>A0ABW5VQV5_9MICO</name>
<accession>A0ABW5VQV5</accession>
<dbReference type="Proteomes" id="UP001597479">
    <property type="component" value="Unassembled WGS sequence"/>
</dbReference>
<sequence length="291" mass="29657">MNEHERPGDPAFDRLVAADPARRAPDPAQSVLRAKVDALIAEQTGAEPGAPGSGREPAGREPAGSEQPDELAVRRHRRRTPWLVAAAVAGIVAVGGGGYLAGENGLGPEPTADRAVESSGDAPSLLGTPDEAGPDSEAESGVETLDRTGDLSAVTGFVFHAGAGLSDTPTTAQVRVSRAGSQGESLGAYPVISESEAVERLGDPRFAGAALGGSGQAHPSPGAGPRTVPEPGGPIAWPVQDVTIVTATLTEVRYTVSDGTELFVPAYDLADAHGNSWTVMAVDQELLDLAP</sequence>
<keyword evidence="2" id="KW-1133">Transmembrane helix</keyword>
<keyword evidence="2" id="KW-0472">Membrane</keyword>
<dbReference type="RefSeq" id="WP_377182001.1">
    <property type="nucleotide sequence ID" value="NZ_JBHUOG010000001.1"/>
</dbReference>
<feature type="region of interest" description="Disordered" evidence="1">
    <location>
        <begin position="206"/>
        <end position="233"/>
    </location>
</feature>
<protein>
    <submittedName>
        <fullName evidence="3">Uncharacterized protein</fullName>
    </submittedName>
</protein>
<evidence type="ECO:0000256" key="2">
    <source>
        <dbReference type="SAM" id="Phobius"/>
    </source>
</evidence>
<gene>
    <name evidence="3" type="ORF">ACFS27_08760</name>
</gene>
<organism evidence="3 4">
    <name type="scientific">Promicromonospora vindobonensis</name>
    <dbReference type="NCBI Taxonomy" id="195748"/>
    <lineage>
        <taxon>Bacteria</taxon>
        <taxon>Bacillati</taxon>
        <taxon>Actinomycetota</taxon>
        <taxon>Actinomycetes</taxon>
        <taxon>Micrococcales</taxon>
        <taxon>Promicromonosporaceae</taxon>
        <taxon>Promicromonospora</taxon>
    </lineage>
</organism>
<evidence type="ECO:0000313" key="3">
    <source>
        <dbReference type="EMBL" id="MFD2793639.1"/>
    </source>
</evidence>
<feature type="transmembrane region" description="Helical" evidence="2">
    <location>
        <begin position="82"/>
        <end position="101"/>
    </location>
</feature>
<feature type="region of interest" description="Disordered" evidence="1">
    <location>
        <begin position="40"/>
        <end position="75"/>
    </location>
</feature>
<reference evidence="4" key="1">
    <citation type="journal article" date="2019" name="Int. J. Syst. Evol. Microbiol.">
        <title>The Global Catalogue of Microorganisms (GCM) 10K type strain sequencing project: providing services to taxonomists for standard genome sequencing and annotation.</title>
        <authorList>
            <consortium name="The Broad Institute Genomics Platform"/>
            <consortium name="The Broad Institute Genome Sequencing Center for Infectious Disease"/>
            <person name="Wu L."/>
            <person name="Ma J."/>
        </authorList>
    </citation>
    <scope>NUCLEOTIDE SEQUENCE [LARGE SCALE GENOMIC DNA]</scope>
    <source>
        <strain evidence="4">CCM 7044</strain>
    </source>
</reference>
<keyword evidence="2" id="KW-0812">Transmembrane</keyword>
<keyword evidence="4" id="KW-1185">Reference proteome</keyword>
<evidence type="ECO:0000313" key="4">
    <source>
        <dbReference type="Proteomes" id="UP001597479"/>
    </source>
</evidence>
<comment type="caution">
    <text evidence="3">The sequence shown here is derived from an EMBL/GenBank/DDBJ whole genome shotgun (WGS) entry which is preliminary data.</text>
</comment>